<dbReference type="AlphaFoldDB" id="A0A9D7XQ23"/>
<organism evidence="3 4">
    <name type="scientific">Candidatus Opimibacter skivensis</name>
    <dbReference type="NCBI Taxonomy" id="2982028"/>
    <lineage>
        <taxon>Bacteria</taxon>
        <taxon>Pseudomonadati</taxon>
        <taxon>Bacteroidota</taxon>
        <taxon>Saprospiria</taxon>
        <taxon>Saprospirales</taxon>
        <taxon>Saprospiraceae</taxon>
        <taxon>Candidatus Opimibacter</taxon>
    </lineage>
</organism>
<accession>A0A9D7XQ23</accession>
<dbReference type="Proteomes" id="UP000808337">
    <property type="component" value="Unassembled WGS sequence"/>
</dbReference>
<protein>
    <submittedName>
        <fullName evidence="3">T9SS type A sorting domain-containing protein</fullName>
    </submittedName>
</protein>
<dbReference type="EMBL" id="JADKGY010000025">
    <property type="protein sequence ID" value="MBK9983740.1"/>
    <property type="molecule type" value="Genomic_DNA"/>
</dbReference>
<feature type="chain" id="PRO_5039216579" evidence="1">
    <location>
        <begin position="24"/>
        <end position="491"/>
    </location>
</feature>
<evidence type="ECO:0000313" key="4">
    <source>
        <dbReference type="Proteomes" id="UP000808337"/>
    </source>
</evidence>
<keyword evidence="1" id="KW-0732">Signal</keyword>
<dbReference type="Pfam" id="PF18962">
    <property type="entry name" value="Por_Secre_tail"/>
    <property type="match status" value="1"/>
</dbReference>
<name>A0A9D7XQ23_9BACT</name>
<evidence type="ECO:0000313" key="3">
    <source>
        <dbReference type="EMBL" id="MBK9983740.1"/>
    </source>
</evidence>
<gene>
    <name evidence="3" type="ORF">IPP15_15450</name>
</gene>
<dbReference type="NCBIfam" id="TIGR04183">
    <property type="entry name" value="Por_Secre_tail"/>
    <property type="match status" value="1"/>
</dbReference>
<reference evidence="3 4" key="1">
    <citation type="submission" date="2020-10" db="EMBL/GenBank/DDBJ databases">
        <title>Connecting structure to function with the recovery of over 1000 high-quality activated sludge metagenome-assembled genomes encoding full-length rRNA genes using long-read sequencing.</title>
        <authorList>
            <person name="Singleton C.M."/>
            <person name="Petriglieri F."/>
            <person name="Kristensen J.M."/>
            <person name="Kirkegaard R.H."/>
            <person name="Michaelsen T.Y."/>
            <person name="Andersen M.H."/>
            <person name="Karst S.M."/>
            <person name="Dueholm M.S."/>
            <person name="Nielsen P.H."/>
            <person name="Albertsen M."/>
        </authorList>
    </citation>
    <scope>NUCLEOTIDE SEQUENCE [LARGE SCALE GENOMIC DNA]</scope>
    <source>
        <strain evidence="3">Ribe_18-Q3-R11-54_MAXAC.273</strain>
    </source>
</reference>
<comment type="caution">
    <text evidence="3">The sequence shown here is derived from an EMBL/GenBank/DDBJ whole genome shotgun (WGS) entry which is preliminary data.</text>
</comment>
<feature type="domain" description="Secretion system C-terminal sorting" evidence="2">
    <location>
        <begin position="421"/>
        <end position="488"/>
    </location>
</feature>
<evidence type="ECO:0000259" key="2">
    <source>
        <dbReference type="Pfam" id="PF18962"/>
    </source>
</evidence>
<evidence type="ECO:0000256" key="1">
    <source>
        <dbReference type="SAM" id="SignalP"/>
    </source>
</evidence>
<proteinExistence type="predicted"/>
<feature type="signal peptide" evidence="1">
    <location>
        <begin position="1"/>
        <end position="23"/>
    </location>
</feature>
<sequence length="491" mass="52697">MKKLCLFSLLCLPFLLLNLQAQSNIYSQSINQPALNLRGGAITLGSVNATFPSDGYVVVHFDGECYASVGDLIVVAASNNGDWQSNDGNISIETSKAGFGRPFSHTRVYPVTAGAHTYAAVAQNYVETDGNGIASIYGTLTVEYFPEGGTSTVKASGFIFNGNVTNTTVVGQQTIHANAAGKMLVRFDGFITSDPGDRIVLAASNTMNWSFNDGNVAVEAVNEGDVDENSFSHTRVYNVPSAGDYTYYALAQQYGEAGGNGNIWAYGNLLVEFYPTTGPEKILSSGFTLPTIDLNGNSTTLTSLSLTAPEAGKVMVTLDGYLTANEGYDIVLAASNNGDWTAADGNITLQALDNDQNRYSFSHTRVYTINAGVNTFYGVGQIFGGSGSETADLFGQLTVKYFPASATATNEITATKNTFDLYPNPAKDEIHLSFKNSGDPVKDIQLLDLNGHTLKEFRDNGKEEMNIDISTFPVNVYWVKVGESVKRVVKM</sequence>
<dbReference type="InterPro" id="IPR026444">
    <property type="entry name" value="Secre_tail"/>
</dbReference>